<dbReference type="EMBL" id="CP092488">
    <property type="protein sequence ID" value="UMB68397.1"/>
    <property type="molecule type" value="Genomic_DNA"/>
</dbReference>
<evidence type="ECO:0000313" key="1">
    <source>
        <dbReference type="EMBL" id="UMB68397.1"/>
    </source>
</evidence>
<evidence type="ECO:0000313" key="2">
    <source>
        <dbReference type="Proteomes" id="UP001055336"/>
    </source>
</evidence>
<evidence type="ECO:0008006" key="3">
    <source>
        <dbReference type="Google" id="ProtNLM"/>
    </source>
</evidence>
<protein>
    <recommendedName>
        <fullName evidence="3">Phosphohydrolase</fullName>
    </recommendedName>
</protein>
<name>A0ABY3VG45_9MYCO</name>
<proteinExistence type="predicted"/>
<keyword evidence="2" id="KW-1185">Reference proteome</keyword>
<gene>
    <name evidence="1" type="ORF">MKK62_18475</name>
</gene>
<dbReference type="Proteomes" id="UP001055336">
    <property type="component" value="Chromosome"/>
</dbReference>
<dbReference type="RefSeq" id="WP_240258862.1">
    <property type="nucleotide sequence ID" value="NZ_CP092488.2"/>
</dbReference>
<organism evidence="1 2">
    <name type="scientific">Mycobacterium paraterrae</name>
    <dbReference type="NCBI Taxonomy" id="577492"/>
    <lineage>
        <taxon>Bacteria</taxon>
        <taxon>Bacillati</taxon>
        <taxon>Actinomycetota</taxon>
        <taxon>Actinomycetes</taxon>
        <taxon>Mycobacteriales</taxon>
        <taxon>Mycobacteriaceae</taxon>
        <taxon>Mycobacterium</taxon>
    </lineage>
</organism>
<reference evidence="1" key="1">
    <citation type="submission" date="2022-08" db="EMBL/GenBank/DDBJ databases">
        <title>Whole genome sequencing of non-tuberculosis mycobacteria type-strains.</title>
        <authorList>
            <person name="Igarashi Y."/>
            <person name="Osugi A."/>
            <person name="Mitarai S."/>
        </authorList>
    </citation>
    <scope>NUCLEOTIDE SEQUENCE</scope>
    <source>
        <strain evidence="1">DSM 45127</strain>
    </source>
</reference>
<accession>A0ABY3VG45</accession>
<sequence length="174" mass="19426">MDVVTAHPIVEAVLQRHRDALGNEFSAYRNHVYRGLTYHQLLLGFSIPDVAALAWAAHDLAIWTAGTFDYLKPSADLAAAYADEFGIADVNLLRALITEHHRLRPLNDDRVTETFRQADLVDVSHGVLRHGLERSAVRAVVKALPYNGFHAFLAKGLSGYAVRHPLRPLPMMRI</sequence>